<dbReference type="RefSeq" id="XP_022385957.1">
    <property type="nucleotide sequence ID" value="XM_022536198.1"/>
</dbReference>
<keyword evidence="3" id="KW-1185">Reference proteome</keyword>
<dbReference type="AlphaFoldDB" id="A0A1F7ZS00"/>
<proteinExistence type="predicted"/>
<dbReference type="OrthoDB" id="1577640at2759"/>
<dbReference type="Proteomes" id="UP000179179">
    <property type="component" value="Unassembled WGS sequence"/>
</dbReference>
<gene>
    <name evidence="2" type="ORF">ABOM_009070</name>
</gene>
<sequence length="763" mass="85597">MDDYKVSGPFGQDQDEVTDHPAIRNRLTCYYSSDQPSGYRSDELPSEGSSPRNSVRDNRRKLRPSHSPRQSQHKIILGSISPSVSSPSNQSGWSILDANAFECDWDLPNLLIELLGVHSGSSQSGYPTAPMDVIDIEKGLFDTLTLTRSESSVKVSTCRDYVGEMYGDEGIRLLRHIVRALVTDDGTSDDNDMVIKIRPLCLYVLLQPSLGHLWDLLLWVCLTFRRQVLGNVCLSTGIIDGTKVTLKELTQLDRPKSTYCWPRLFKTAVIASDPRIQFRDGFFLELNFYLMLQLAAVEYPVTVNSGLVLMGYSTALVPVQKVDHESILWHLETANDDSQLKTKDLLAVQGKWMMKAKLKHLRTKTVLLGWCPEAVAQLGTRNVNSAVGWTDARPRQTTWSFTGANLQLLATTVSPFQVGVGASLAFERRINTVRFSPEGNYLKCLNNSVTEQIILYDVSESRAWLVPLIIVFHQMLLAYHERIPDGESKGTVPIMEVPFVEADQSLRLLQGSGSWVVEGSGNDQLTVRELILGFSVNMAKAHLRAPRRSSIFGYEFMDIVTDSPNSELKKTRIDKPGLAWSSLLNEISCLFCSKLGDAIVGLKSRDIQSPCNRLPEGFDWLATTIRSLDILHHRHGGRPMCAVRRLASGQYWSLTGSPFQNCHHGNGSHVSCWDTNSLLQEIRDARMPKQERERTEGLPNGAVVFGRRRRMLFFTMRSSDPKVEEAVPGQVIERSAPILMFRAISHQQHDISRSVSFETLTED</sequence>
<organism evidence="2 3">
    <name type="scientific">Aspergillus bombycis</name>
    <dbReference type="NCBI Taxonomy" id="109264"/>
    <lineage>
        <taxon>Eukaryota</taxon>
        <taxon>Fungi</taxon>
        <taxon>Dikarya</taxon>
        <taxon>Ascomycota</taxon>
        <taxon>Pezizomycotina</taxon>
        <taxon>Eurotiomycetes</taxon>
        <taxon>Eurotiomycetidae</taxon>
        <taxon>Eurotiales</taxon>
        <taxon>Aspergillaceae</taxon>
        <taxon>Aspergillus</taxon>
    </lineage>
</organism>
<feature type="region of interest" description="Disordered" evidence="1">
    <location>
        <begin position="1"/>
        <end position="85"/>
    </location>
</feature>
<dbReference type="STRING" id="109264.A0A1F7ZS00"/>
<accession>A0A1F7ZS00</accession>
<evidence type="ECO:0000313" key="3">
    <source>
        <dbReference type="Proteomes" id="UP000179179"/>
    </source>
</evidence>
<dbReference type="EMBL" id="LYCR01000093">
    <property type="protein sequence ID" value="OGM42240.1"/>
    <property type="molecule type" value="Genomic_DNA"/>
</dbReference>
<evidence type="ECO:0000256" key="1">
    <source>
        <dbReference type="SAM" id="MobiDB-lite"/>
    </source>
</evidence>
<dbReference type="GeneID" id="34452460"/>
<name>A0A1F7ZS00_9EURO</name>
<evidence type="ECO:0000313" key="2">
    <source>
        <dbReference type="EMBL" id="OGM42240.1"/>
    </source>
</evidence>
<reference evidence="2 3" key="1">
    <citation type="journal article" date="2016" name="Genome Biol. Evol.">
        <title>Draft genome sequence of an aflatoxigenic Aspergillus species, A. bombycis.</title>
        <authorList>
            <person name="Moore G.G."/>
            <person name="Mack B.M."/>
            <person name="Beltz S.B."/>
            <person name="Gilbert M.K."/>
        </authorList>
    </citation>
    <scope>NUCLEOTIDE SEQUENCE [LARGE SCALE GENOMIC DNA]</scope>
    <source>
        <strain evidence="3">NRRL 26010</strain>
    </source>
</reference>
<protein>
    <submittedName>
        <fullName evidence="2">Uncharacterized protein</fullName>
    </submittedName>
</protein>
<comment type="caution">
    <text evidence="2">The sequence shown here is derived from an EMBL/GenBank/DDBJ whole genome shotgun (WGS) entry which is preliminary data.</text>
</comment>